<accession>A0A3G3LYT6</accession>
<keyword evidence="2" id="KW-1185">Reference proteome</keyword>
<reference evidence="1 2" key="1">
    <citation type="submission" date="2018-10" db="EMBL/GenBank/DDBJ databases">
        <authorList>
            <person name="Zack K."/>
            <person name="Garlena R.A."/>
            <person name="Russell D.A."/>
            <person name="Pope W.H."/>
            <person name="Jacobs-Sera D."/>
            <person name="Hatfull G.F."/>
        </authorList>
    </citation>
    <scope>NUCLEOTIDE SEQUENCE [LARGE SCALE GENOMIC DNA]</scope>
</reference>
<organism evidence="1 2">
    <name type="scientific">Brevibacterium phage Cantare</name>
    <dbReference type="NCBI Taxonomy" id="2338395"/>
    <lineage>
        <taxon>Viruses</taxon>
        <taxon>Duplodnaviria</taxon>
        <taxon>Heunggongvirae</taxon>
        <taxon>Uroviricota</taxon>
        <taxon>Caudoviricetes</taxon>
        <taxon>Cantarevirus</taxon>
        <taxon>Cantarevirus cantare</taxon>
    </lineage>
</organism>
<dbReference type="KEGG" id="vg:77953028"/>
<proteinExistence type="predicted"/>
<evidence type="ECO:0000313" key="2">
    <source>
        <dbReference type="Proteomes" id="UP000279277"/>
    </source>
</evidence>
<sequence>MTKAEEIFIELTTGHLPLENVSTLSTGDTVVFRNKKDESVYSIATLGSRISVEGTNFARWREAGSNTDLTFDGLRMEIYVIHSRDIINEVPGTVIEATILKDVVMSPPVRLMFVGDKAGGVWASSEIVYFEGGQDGYSLFKSEEINEWEVVLLP</sequence>
<dbReference type="GeneID" id="77953028"/>
<dbReference type="Proteomes" id="UP000279277">
    <property type="component" value="Segment"/>
</dbReference>
<protein>
    <submittedName>
        <fullName evidence="1">Uncharacterized protein</fullName>
    </submittedName>
</protein>
<gene>
    <name evidence="1" type="primary">92</name>
    <name evidence="1" type="ORF">PBI_CANTARE_92</name>
</gene>
<name>A0A3G3LYT6_9CAUD</name>
<dbReference type="EMBL" id="MK016493">
    <property type="protein sequence ID" value="AYQ99312.1"/>
    <property type="molecule type" value="Genomic_DNA"/>
</dbReference>
<dbReference type="RefSeq" id="YP_010676667.1">
    <property type="nucleotide sequence ID" value="NC_071014.1"/>
</dbReference>
<evidence type="ECO:0000313" key="1">
    <source>
        <dbReference type="EMBL" id="AYQ99312.1"/>
    </source>
</evidence>